<organism evidence="1 2">
    <name type="scientific">Minwuia thermotolerans</name>
    <dbReference type="NCBI Taxonomy" id="2056226"/>
    <lineage>
        <taxon>Bacteria</taxon>
        <taxon>Pseudomonadati</taxon>
        <taxon>Pseudomonadota</taxon>
        <taxon>Alphaproteobacteria</taxon>
        <taxon>Minwuiales</taxon>
        <taxon>Minwuiaceae</taxon>
        <taxon>Minwuia</taxon>
    </lineage>
</organism>
<protein>
    <submittedName>
        <fullName evidence="1">Uncharacterized protein</fullName>
    </submittedName>
</protein>
<dbReference type="Proteomes" id="UP000229498">
    <property type="component" value="Unassembled WGS sequence"/>
</dbReference>
<keyword evidence="2" id="KW-1185">Reference proteome</keyword>
<sequence length="177" mass="19519">MPPARPRPIEERVATLEEAGRSMAAALDRVAAGLEVHVRDCGRGHVEMAERLARGDATMRENGRLAQEALKGVETANRGIAELTDFVKKDRAASTAVEQRAIEARVRAEVEAEAARELAEQRRQLGNARLRNWVLTASLAAAVALSTWLLKREVAQIDAALILLRDLVNEKKLEELR</sequence>
<dbReference type="EMBL" id="PHIG01000031">
    <property type="protein sequence ID" value="PJK29974.1"/>
    <property type="molecule type" value="Genomic_DNA"/>
</dbReference>
<evidence type="ECO:0000313" key="1">
    <source>
        <dbReference type="EMBL" id="PJK29974.1"/>
    </source>
</evidence>
<accession>A0A2M9G2Q5</accession>
<reference evidence="1 2" key="1">
    <citation type="submission" date="2017-11" db="EMBL/GenBank/DDBJ databases">
        <title>Draft genome sequence of Rhizobiales bacterium SY3-13.</title>
        <authorList>
            <person name="Sun C."/>
        </authorList>
    </citation>
    <scope>NUCLEOTIDE SEQUENCE [LARGE SCALE GENOMIC DNA]</scope>
    <source>
        <strain evidence="1 2">SY3-13</strain>
    </source>
</reference>
<proteinExistence type="predicted"/>
<comment type="caution">
    <text evidence="1">The sequence shown here is derived from an EMBL/GenBank/DDBJ whole genome shotgun (WGS) entry which is preliminary data.</text>
</comment>
<dbReference type="AlphaFoldDB" id="A0A2M9G2Q5"/>
<gene>
    <name evidence="1" type="ORF">CVT23_09410</name>
</gene>
<evidence type="ECO:0000313" key="2">
    <source>
        <dbReference type="Proteomes" id="UP000229498"/>
    </source>
</evidence>
<dbReference type="RefSeq" id="WP_109793248.1">
    <property type="nucleotide sequence ID" value="NZ_PHIG01000031.1"/>
</dbReference>
<name>A0A2M9G2Q5_9PROT</name>